<reference evidence="2" key="1">
    <citation type="submission" date="2023-07" db="EMBL/GenBank/DDBJ databases">
        <title>Genomic Encyclopedia of Type Strains, Phase IV (KMG-IV): sequencing the most valuable type-strain genomes for metagenomic binning, comparative biology and taxonomic classification.</title>
        <authorList>
            <person name="Goeker M."/>
        </authorList>
    </citation>
    <scope>NUCLEOTIDE SEQUENCE</scope>
    <source>
        <strain evidence="2">DSM 26174</strain>
    </source>
</reference>
<dbReference type="Proteomes" id="UP001185092">
    <property type="component" value="Unassembled WGS sequence"/>
</dbReference>
<keyword evidence="3" id="KW-1185">Reference proteome</keyword>
<dbReference type="InterPro" id="IPR008969">
    <property type="entry name" value="CarboxyPept-like_regulatory"/>
</dbReference>
<protein>
    <recommendedName>
        <fullName evidence="4">Carboxypeptidase-like regulatory domain-containing protein</fullName>
    </recommendedName>
</protein>
<evidence type="ECO:0008006" key="4">
    <source>
        <dbReference type="Google" id="ProtNLM"/>
    </source>
</evidence>
<dbReference type="RefSeq" id="WP_309936477.1">
    <property type="nucleotide sequence ID" value="NZ_AP025305.1"/>
</dbReference>
<dbReference type="EMBL" id="JAVDQD010000001">
    <property type="protein sequence ID" value="MDR6237043.1"/>
    <property type="molecule type" value="Genomic_DNA"/>
</dbReference>
<evidence type="ECO:0000313" key="3">
    <source>
        <dbReference type="Proteomes" id="UP001185092"/>
    </source>
</evidence>
<sequence length="217" mass="25159">MKYRLFLLLALWAFAMPVKSLLAQDNDPEVEEQQPIIQFSGQVVDGQSLQGMPGVHIFIPKTGRGVSTNYYGYFTMPVMAGDTIMVSSVGFVNKTYVIPKGYEKDISFVMHMDYDTLYLPEVQVMPYPTVRDFKQAVLSLEEVPYEDQYRYVMGNMNPDGILLLSQNLKYEPATNFKYDQDQQFSDPYTNRQFRTTNFLNPFAWSSFFKSMKKKDEK</sequence>
<keyword evidence="1" id="KW-0732">Signal</keyword>
<feature type="signal peptide" evidence="1">
    <location>
        <begin position="1"/>
        <end position="23"/>
    </location>
</feature>
<gene>
    <name evidence="2" type="ORF">HNQ88_000019</name>
</gene>
<proteinExistence type="predicted"/>
<feature type="chain" id="PRO_5042293688" description="Carboxypeptidase-like regulatory domain-containing protein" evidence="1">
    <location>
        <begin position="24"/>
        <end position="217"/>
    </location>
</feature>
<dbReference type="Pfam" id="PF13715">
    <property type="entry name" value="CarbopepD_reg_2"/>
    <property type="match status" value="1"/>
</dbReference>
<organism evidence="2 3">
    <name type="scientific">Aureibacter tunicatorum</name>
    <dbReference type="NCBI Taxonomy" id="866807"/>
    <lineage>
        <taxon>Bacteria</taxon>
        <taxon>Pseudomonadati</taxon>
        <taxon>Bacteroidota</taxon>
        <taxon>Cytophagia</taxon>
        <taxon>Cytophagales</taxon>
        <taxon>Persicobacteraceae</taxon>
        <taxon>Aureibacter</taxon>
    </lineage>
</organism>
<comment type="caution">
    <text evidence="2">The sequence shown here is derived from an EMBL/GenBank/DDBJ whole genome shotgun (WGS) entry which is preliminary data.</text>
</comment>
<accession>A0AAE4BQK2</accession>
<dbReference type="SUPFAM" id="SSF49464">
    <property type="entry name" value="Carboxypeptidase regulatory domain-like"/>
    <property type="match status" value="1"/>
</dbReference>
<evidence type="ECO:0000313" key="2">
    <source>
        <dbReference type="EMBL" id="MDR6237043.1"/>
    </source>
</evidence>
<evidence type="ECO:0000256" key="1">
    <source>
        <dbReference type="SAM" id="SignalP"/>
    </source>
</evidence>
<dbReference type="AlphaFoldDB" id="A0AAE4BQK2"/>
<name>A0AAE4BQK2_9BACT</name>